<dbReference type="Proteomes" id="UP000001307">
    <property type="component" value="Unassembled WGS sequence"/>
</dbReference>
<evidence type="ECO:0000313" key="4">
    <source>
        <dbReference type="Proteomes" id="UP000001307"/>
    </source>
</evidence>
<feature type="region of interest" description="Disordered" evidence="1">
    <location>
        <begin position="213"/>
        <end position="232"/>
    </location>
</feature>
<evidence type="ECO:0000256" key="1">
    <source>
        <dbReference type="SAM" id="MobiDB-lite"/>
    </source>
</evidence>
<dbReference type="EMBL" id="FN653017">
    <property type="protein sequence ID" value="CBY21319.1"/>
    <property type="molecule type" value="Genomic_DNA"/>
</dbReference>
<feature type="compositionally biased region" description="Polar residues" evidence="1">
    <location>
        <begin position="213"/>
        <end position="224"/>
    </location>
</feature>
<dbReference type="GO" id="GO:0045505">
    <property type="term" value="F:dynein intermediate chain binding"/>
    <property type="evidence" value="ECO:0007669"/>
    <property type="project" value="InterPro"/>
</dbReference>
<feature type="region of interest" description="Disordered" evidence="1">
    <location>
        <begin position="133"/>
        <end position="177"/>
    </location>
</feature>
<accession>E4WW16</accession>
<keyword evidence="4" id="KW-1185">Reference proteome</keyword>
<sequence length="267" mass="29104">MRKCDSAKCEKCDAFASRFRRAVAFAFAFCEAVEFASHSHLRTNANLHPCSVYEPCRVKKKIPSRLVHTSLTDKCFLTLTQALSLGLDGNPYGSASTGKTESVKELGFPPNHDNDAVFTQDDILAIFDPISSSESSSSAVSTPQLSSASSSQQSRKSASKPPRTLPPVSLILRPPRPEDIHLPTPPYVAPIVFPNSNSILTTNAVTVPPLPSRTQSTFVNQNPNAVPEPPRRRQSLAANAVRLRNSSQTIARRNRISSDRASSVYSR</sequence>
<dbReference type="GO" id="GO:0051959">
    <property type="term" value="F:dynein light intermediate chain binding"/>
    <property type="evidence" value="ECO:0007669"/>
    <property type="project" value="InterPro"/>
</dbReference>
<dbReference type="InterPro" id="IPR026983">
    <property type="entry name" value="DHC"/>
</dbReference>
<dbReference type="PANTHER" id="PTHR45703:SF22">
    <property type="entry name" value="DYNEIN CYTOPLASMIC 2 HEAVY CHAIN 1"/>
    <property type="match status" value="1"/>
</dbReference>
<name>E4WW16_OIKDI</name>
<dbReference type="GO" id="GO:0007018">
    <property type="term" value="P:microtubule-based movement"/>
    <property type="evidence" value="ECO:0007669"/>
    <property type="project" value="InterPro"/>
</dbReference>
<evidence type="ECO:0000313" key="3">
    <source>
        <dbReference type="EMBL" id="CBY21319.1"/>
    </source>
</evidence>
<dbReference type="GO" id="GO:0030286">
    <property type="term" value="C:dynein complex"/>
    <property type="evidence" value="ECO:0007669"/>
    <property type="project" value="InterPro"/>
</dbReference>
<feature type="compositionally biased region" description="Low complexity" evidence="1">
    <location>
        <begin position="133"/>
        <end position="156"/>
    </location>
</feature>
<dbReference type="Gene3D" id="3.40.50.300">
    <property type="entry name" value="P-loop containing nucleotide triphosphate hydrolases"/>
    <property type="match status" value="1"/>
</dbReference>
<dbReference type="InterPro" id="IPR035699">
    <property type="entry name" value="AAA_6"/>
</dbReference>
<dbReference type="Pfam" id="PF12774">
    <property type="entry name" value="AAA_6"/>
    <property type="match status" value="1"/>
</dbReference>
<evidence type="ECO:0000259" key="2">
    <source>
        <dbReference type="Pfam" id="PF12774"/>
    </source>
</evidence>
<dbReference type="GO" id="GO:0005524">
    <property type="term" value="F:ATP binding"/>
    <property type="evidence" value="ECO:0007669"/>
    <property type="project" value="InterPro"/>
</dbReference>
<reference evidence="3" key="1">
    <citation type="journal article" date="2010" name="Science">
        <title>Plasticity of animal genome architecture unmasked by rapid evolution of a pelagic tunicate.</title>
        <authorList>
            <person name="Denoeud F."/>
            <person name="Henriet S."/>
            <person name="Mungpakdee S."/>
            <person name="Aury J.M."/>
            <person name="Da Silva C."/>
            <person name="Brinkmann H."/>
            <person name="Mikhaleva J."/>
            <person name="Olsen L.C."/>
            <person name="Jubin C."/>
            <person name="Canestro C."/>
            <person name="Bouquet J.M."/>
            <person name="Danks G."/>
            <person name="Poulain J."/>
            <person name="Campsteijn C."/>
            <person name="Adamski M."/>
            <person name="Cross I."/>
            <person name="Yadetie F."/>
            <person name="Muffato M."/>
            <person name="Louis A."/>
            <person name="Butcher S."/>
            <person name="Tsagkogeorga G."/>
            <person name="Konrad A."/>
            <person name="Singh S."/>
            <person name="Jensen M.F."/>
            <person name="Cong E.H."/>
            <person name="Eikeseth-Otteraa H."/>
            <person name="Noel B."/>
            <person name="Anthouard V."/>
            <person name="Porcel B.M."/>
            <person name="Kachouri-Lafond R."/>
            <person name="Nishino A."/>
            <person name="Ugolini M."/>
            <person name="Chourrout P."/>
            <person name="Nishida H."/>
            <person name="Aasland R."/>
            <person name="Huzurbazar S."/>
            <person name="Westhof E."/>
            <person name="Delsuc F."/>
            <person name="Lehrach H."/>
            <person name="Reinhardt R."/>
            <person name="Weissenbach J."/>
            <person name="Roy S.W."/>
            <person name="Artiguenave F."/>
            <person name="Postlethwait J.H."/>
            <person name="Manak J.R."/>
            <person name="Thompson E.M."/>
            <person name="Jaillon O."/>
            <person name="Du Pasquier L."/>
            <person name="Boudinot P."/>
            <person name="Liberles D.A."/>
            <person name="Volff J.N."/>
            <person name="Philippe H."/>
            <person name="Lenhard B."/>
            <person name="Roest Crollius H."/>
            <person name="Wincker P."/>
            <person name="Chourrout D."/>
        </authorList>
    </citation>
    <scope>NUCLEOTIDE SEQUENCE [LARGE SCALE GENOMIC DNA]</scope>
</reference>
<dbReference type="PANTHER" id="PTHR45703">
    <property type="entry name" value="DYNEIN HEAVY CHAIN"/>
    <property type="match status" value="1"/>
</dbReference>
<dbReference type="AlphaFoldDB" id="E4WW16"/>
<proteinExistence type="predicted"/>
<dbReference type="OrthoDB" id="10252139at2759"/>
<dbReference type="InterPro" id="IPR027417">
    <property type="entry name" value="P-loop_NTPase"/>
</dbReference>
<gene>
    <name evidence="3" type="ORF">GSOID_T00009078001</name>
</gene>
<dbReference type="InParanoid" id="E4WW16"/>
<protein>
    <recommendedName>
        <fullName evidence="2">Dynein heavy chain hydrolytic ATP-binding dynein motor region domain-containing protein</fullName>
    </recommendedName>
</protein>
<organism evidence="3">
    <name type="scientific">Oikopleura dioica</name>
    <name type="common">Tunicate</name>
    <dbReference type="NCBI Taxonomy" id="34765"/>
    <lineage>
        <taxon>Eukaryota</taxon>
        <taxon>Metazoa</taxon>
        <taxon>Chordata</taxon>
        <taxon>Tunicata</taxon>
        <taxon>Appendicularia</taxon>
        <taxon>Copelata</taxon>
        <taxon>Oikopleuridae</taxon>
        <taxon>Oikopleura</taxon>
    </lineage>
</organism>
<feature type="domain" description="Dynein heavy chain hydrolytic ATP-binding dynein motor region" evidence="2">
    <location>
        <begin position="63"/>
        <end position="107"/>
    </location>
</feature>